<dbReference type="RefSeq" id="WP_102883631.1">
    <property type="nucleotide sequence ID" value="NZ_CP010725.1"/>
</dbReference>
<dbReference type="PANTHER" id="PTHR35519">
    <property type="entry name" value="MEMBRANE PROTEINS"/>
    <property type="match status" value="1"/>
</dbReference>
<dbReference type="PANTHER" id="PTHR35519:SF2">
    <property type="entry name" value="PH DOMAIN PROTEIN"/>
    <property type="match status" value="1"/>
</dbReference>
<feature type="region of interest" description="Disordered" evidence="1">
    <location>
        <begin position="149"/>
        <end position="174"/>
    </location>
</feature>
<proteinExistence type="predicted"/>
<dbReference type="Pfam" id="PF13430">
    <property type="entry name" value="DUF4112"/>
    <property type="match status" value="1"/>
</dbReference>
<sequence length="174" mass="18922">MPNVDTPHEERLQSLERLAHGMDRAFRLPVLGARIGWDSILGLVPGVGDALALAPAGYIVLSGYRMGASTGTLARMVGNIGVDAVIGTIPLVGDLFDIGWKANLRNVAILRRHLEKKTMAGEPLAKRLARRGFEHINAPTRRTLKAARNLPQRLHSRSGRESTSSPADARLRHS</sequence>
<dbReference type="InterPro" id="IPR025187">
    <property type="entry name" value="DUF4112"/>
</dbReference>
<evidence type="ECO:0000256" key="1">
    <source>
        <dbReference type="SAM" id="MobiDB-lite"/>
    </source>
</evidence>
<dbReference type="AlphaFoldDB" id="A0A2I7KA49"/>
<evidence type="ECO:0000313" key="3">
    <source>
        <dbReference type="Proteomes" id="UP000236447"/>
    </source>
</evidence>
<evidence type="ECO:0008006" key="4">
    <source>
        <dbReference type="Google" id="ProtNLM"/>
    </source>
</evidence>
<dbReference type="EMBL" id="CP010725">
    <property type="protein sequence ID" value="AUQ99380.1"/>
    <property type="molecule type" value="Genomic_DNA"/>
</dbReference>
<reference evidence="2 3" key="1">
    <citation type="journal article" date="2017" name="Front. Microbiol.">
        <title>Phaeobacter piscinae sp. nov., a species of the Roseobacter group and potential aquaculture probiont.</title>
        <authorList>
            <person name="Sonnenschein E.C."/>
            <person name="Phippen C.B.W."/>
            <person name="Nielsen K.F."/>
            <person name="Mateiu R.V."/>
            <person name="Melchiorsen J."/>
            <person name="Gram L."/>
            <person name="Overmann J."/>
            <person name="Freese H.M."/>
        </authorList>
    </citation>
    <scope>NUCLEOTIDE SEQUENCE [LARGE SCALE GENOMIC DNA]</scope>
    <source>
        <strain evidence="2 3">P88</strain>
    </source>
</reference>
<organism evidence="2 3">
    <name type="scientific">Phaeobacter inhibens</name>
    <dbReference type="NCBI Taxonomy" id="221822"/>
    <lineage>
        <taxon>Bacteria</taxon>
        <taxon>Pseudomonadati</taxon>
        <taxon>Pseudomonadota</taxon>
        <taxon>Alphaproteobacteria</taxon>
        <taxon>Rhodobacterales</taxon>
        <taxon>Roseobacteraceae</taxon>
        <taxon>Phaeobacter</taxon>
    </lineage>
</organism>
<reference evidence="2 3" key="2">
    <citation type="journal article" date="2017" name="Genome Biol. Evol.">
        <title>Trajectories and Drivers of Genome Evolution in Surface-Associated Marine Phaeobacter.</title>
        <authorList>
            <person name="Freese H.M."/>
            <person name="Sikorski J."/>
            <person name="Bunk B."/>
            <person name="Scheuner C."/>
            <person name="Meier-Kolthoff J.P."/>
            <person name="Sproer C."/>
            <person name="Gram L."/>
            <person name="Overmann J."/>
        </authorList>
    </citation>
    <scope>NUCLEOTIDE SEQUENCE [LARGE SCALE GENOMIC DNA]</scope>
    <source>
        <strain evidence="2 3">P88</strain>
    </source>
</reference>
<protein>
    <recommendedName>
        <fullName evidence="4">DUF4112 domain-containing protein</fullName>
    </recommendedName>
</protein>
<accession>A0A2I7KA49</accession>
<dbReference type="Proteomes" id="UP000236447">
    <property type="component" value="Chromosome"/>
</dbReference>
<gene>
    <name evidence="2" type="ORF">PhaeoP88_02010</name>
</gene>
<name>A0A2I7KA49_9RHOB</name>
<evidence type="ECO:0000313" key="2">
    <source>
        <dbReference type="EMBL" id="AUQ99380.1"/>
    </source>
</evidence>